<evidence type="ECO:0000313" key="7">
    <source>
        <dbReference type="Proteomes" id="UP000248021"/>
    </source>
</evidence>
<feature type="signal peptide" evidence="4">
    <location>
        <begin position="1"/>
        <end position="24"/>
    </location>
</feature>
<evidence type="ECO:0000313" key="6">
    <source>
        <dbReference type="EMBL" id="PXW55196.1"/>
    </source>
</evidence>
<comment type="caution">
    <text evidence="6">The sequence shown here is derived from an EMBL/GenBank/DDBJ whole genome shotgun (WGS) entry which is preliminary data.</text>
</comment>
<proteinExistence type="inferred from homology"/>
<feature type="chain" id="PRO_5016124525" evidence="4">
    <location>
        <begin position="25"/>
        <end position="388"/>
    </location>
</feature>
<dbReference type="EMBL" id="QJJK01000010">
    <property type="protein sequence ID" value="PXW55196.1"/>
    <property type="molecule type" value="Genomic_DNA"/>
</dbReference>
<dbReference type="PANTHER" id="PTHR30483">
    <property type="entry name" value="LEUCINE-SPECIFIC-BINDING PROTEIN"/>
    <property type="match status" value="1"/>
</dbReference>
<keyword evidence="3" id="KW-0029">Amino-acid transport</keyword>
<protein>
    <submittedName>
        <fullName evidence="6">Amino acid/amide ABC transporter substrate-binding protein (HAAT family)</fullName>
    </submittedName>
</protein>
<evidence type="ECO:0000259" key="5">
    <source>
        <dbReference type="Pfam" id="PF13458"/>
    </source>
</evidence>
<keyword evidence="7" id="KW-1185">Reference proteome</keyword>
<name>A0A2V3TZY3_9HYPH</name>
<evidence type="ECO:0000256" key="4">
    <source>
        <dbReference type="SAM" id="SignalP"/>
    </source>
</evidence>
<evidence type="ECO:0000256" key="1">
    <source>
        <dbReference type="ARBA" id="ARBA00010062"/>
    </source>
</evidence>
<dbReference type="SUPFAM" id="SSF53822">
    <property type="entry name" value="Periplasmic binding protein-like I"/>
    <property type="match status" value="1"/>
</dbReference>
<dbReference type="InterPro" id="IPR051010">
    <property type="entry name" value="BCAA_transport"/>
</dbReference>
<dbReference type="Gene3D" id="3.40.50.2300">
    <property type="match status" value="2"/>
</dbReference>
<evidence type="ECO:0000256" key="2">
    <source>
        <dbReference type="ARBA" id="ARBA00022729"/>
    </source>
</evidence>
<dbReference type="Pfam" id="PF13458">
    <property type="entry name" value="Peripla_BP_6"/>
    <property type="match status" value="1"/>
</dbReference>
<keyword evidence="2 4" id="KW-0732">Signal</keyword>
<gene>
    <name evidence="6" type="ORF">C7450_110135</name>
</gene>
<organism evidence="6 7">
    <name type="scientific">Chelatococcus asaccharovorans</name>
    <dbReference type="NCBI Taxonomy" id="28210"/>
    <lineage>
        <taxon>Bacteria</taxon>
        <taxon>Pseudomonadati</taxon>
        <taxon>Pseudomonadota</taxon>
        <taxon>Alphaproteobacteria</taxon>
        <taxon>Hyphomicrobiales</taxon>
        <taxon>Chelatococcaceae</taxon>
        <taxon>Chelatococcus</taxon>
    </lineage>
</organism>
<dbReference type="RefSeq" id="WP_110376793.1">
    <property type="nucleotide sequence ID" value="NZ_JAHBRY010000003.1"/>
</dbReference>
<dbReference type="GO" id="GO:0006865">
    <property type="term" value="P:amino acid transport"/>
    <property type="evidence" value="ECO:0007669"/>
    <property type="project" value="UniProtKB-KW"/>
</dbReference>
<dbReference type="Proteomes" id="UP000248021">
    <property type="component" value="Unassembled WGS sequence"/>
</dbReference>
<evidence type="ECO:0000256" key="3">
    <source>
        <dbReference type="ARBA" id="ARBA00022970"/>
    </source>
</evidence>
<dbReference type="InterPro" id="IPR028081">
    <property type="entry name" value="Leu-bd"/>
</dbReference>
<comment type="similarity">
    <text evidence="1">Belongs to the leucine-binding protein family.</text>
</comment>
<dbReference type="InterPro" id="IPR028082">
    <property type="entry name" value="Peripla_BP_I"/>
</dbReference>
<keyword evidence="3" id="KW-0813">Transport</keyword>
<reference evidence="6 7" key="1">
    <citation type="submission" date="2018-05" db="EMBL/GenBank/DDBJ databases">
        <title>Genomic Encyclopedia of Type Strains, Phase IV (KMG-IV): sequencing the most valuable type-strain genomes for metagenomic binning, comparative biology and taxonomic classification.</title>
        <authorList>
            <person name="Goeker M."/>
        </authorList>
    </citation>
    <scope>NUCLEOTIDE SEQUENCE [LARGE SCALE GENOMIC DNA]</scope>
    <source>
        <strain evidence="6 7">DSM 6462</strain>
    </source>
</reference>
<dbReference type="AlphaFoldDB" id="A0A2V3TZY3"/>
<feature type="domain" description="Leucine-binding protein" evidence="5">
    <location>
        <begin position="28"/>
        <end position="371"/>
    </location>
</feature>
<accession>A0A2V3TZY3</accession>
<dbReference type="OrthoDB" id="9791590at2"/>
<dbReference type="PANTHER" id="PTHR30483:SF6">
    <property type="entry name" value="PERIPLASMIC BINDING PROTEIN OF ABC TRANSPORTER FOR NATURAL AMINO ACIDS"/>
    <property type="match status" value="1"/>
</dbReference>
<sequence length="388" mass="40966">MRNSTKALAASVTITAMLTGAALAADGTVTLGVVTAQTGPLAPAGKFQQNGFNLAVEQINKAGGFTVGGKTYELALKTYDTRCNVAEGSSAMERLATVDKVPIVLGELCSPVAAAEAPVAEDFKVPLIITVPTAGNLTEQGNPYFFRINARDTQLNQGLAKYIAEAKLTPLAFLAWNNDTGRGGIEAMKSLLPDSTKIGYVGYFNVGEVDFSSHVTNIRNSGAKAVVLLMDEEPGSLAIRQLRDAGVDIQLIGTLAMGSDRFLQRLNAKYLDGMVQYNAFPPNSPLDRIKTFSAAYKTKYGEETHGFAAQSYDAIFVAVEAMKAAGTTTDGAKIRDALTKLTYNGVIGEVKFDGKGQANPPVYVTQWCADGTRKVVLPAELAAACGSG</sequence>